<evidence type="ECO:0000256" key="5">
    <source>
        <dbReference type="ARBA" id="ARBA00022777"/>
    </source>
</evidence>
<organism evidence="9 10">
    <name type="scientific">Hahella chejuensis (strain KCTC 2396)</name>
    <dbReference type="NCBI Taxonomy" id="349521"/>
    <lineage>
        <taxon>Bacteria</taxon>
        <taxon>Pseudomonadati</taxon>
        <taxon>Pseudomonadota</taxon>
        <taxon>Gammaproteobacteria</taxon>
        <taxon>Oceanospirillales</taxon>
        <taxon>Hahellaceae</taxon>
        <taxon>Hahella</taxon>
    </lineage>
</organism>
<evidence type="ECO:0000313" key="10">
    <source>
        <dbReference type="Proteomes" id="UP000000238"/>
    </source>
</evidence>
<keyword evidence="6 7" id="KW-0067">ATP-binding</keyword>
<dbReference type="Proteomes" id="UP000000238">
    <property type="component" value="Chromosome"/>
</dbReference>
<evidence type="ECO:0000256" key="3">
    <source>
        <dbReference type="ARBA" id="ARBA00022679"/>
    </source>
</evidence>
<dbReference type="SUPFAM" id="SSF56112">
    <property type="entry name" value="Protein kinase-like (PK-like)"/>
    <property type="match status" value="1"/>
</dbReference>
<dbReference type="PROSITE" id="PS00108">
    <property type="entry name" value="PROTEIN_KINASE_ST"/>
    <property type="match status" value="1"/>
</dbReference>
<dbReference type="EMBL" id="CP000155">
    <property type="protein sequence ID" value="ABC28785.1"/>
    <property type="molecule type" value="Genomic_DNA"/>
</dbReference>
<sequence>MAAKRHSVFNNVRRLLARAYSLRTVVVVAACLIVVAPQLARHLPSLDTWLYNAAWSVNKNTPVKPADDVPLAQRLMPGLAPTPIFFLDPYLASAKLDAASQIETNAFRVAPGLQTPPWFFLAEKALILVCMLLLVAALPRMTWPAGFFTVAVFVVSLAVIQIGMQVAQSRWLPLGVTIQFLVAGYLVMAFWLKQQKQIEALRDARQDVSLRLGKMQLKQGMLEETLTTLRPCLSREDACAIVYDVAVQQEKKRQYDAAANTYLSIAAVNPKFRDAAERAKKLAKFETMQQAGDTEWAATQTLATPADISRPVLGRYEIVRELGRGAMGVVYLGRDPKISRQVAVKTLNYRQFDSHRLTDLKARFFREAEAAGRLDHPNIVTVYDVGEEADLAFIAMDYIQGKSLNVYAKPGRLLSVEVVYMLMAKVADALEYAHQKNIVHRDIKPANIIFNPDNQQVKVTDFGIARISDKSKTRTGQMLGSPLYMSPEQLKGGKVNGVSDIFSLGVTFYQLLTGEPPFNADSLPELTQQILNKKHRSVRELRPELPASAVRITNKALQKDPAKRYANAGEMAEQLRRCCMNEFGKTALC</sequence>
<dbReference type="SMART" id="SM00220">
    <property type="entry name" value="S_TKc"/>
    <property type="match status" value="1"/>
</dbReference>
<evidence type="ECO:0000256" key="4">
    <source>
        <dbReference type="ARBA" id="ARBA00022741"/>
    </source>
</evidence>
<dbReference type="Gene3D" id="1.10.510.10">
    <property type="entry name" value="Transferase(Phosphotransferase) domain 1"/>
    <property type="match status" value="1"/>
</dbReference>
<keyword evidence="2 9" id="KW-0723">Serine/threonine-protein kinase</keyword>
<feature type="domain" description="Protein kinase" evidence="8">
    <location>
        <begin position="316"/>
        <end position="576"/>
    </location>
</feature>
<dbReference type="OrthoDB" id="9801841at2"/>
<dbReference type="RefSeq" id="WP_011395856.1">
    <property type="nucleotide sequence ID" value="NC_007645.1"/>
</dbReference>
<dbReference type="KEGG" id="hch:HCH_01952"/>
<dbReference type="HOGENOM" id="CLU_495027_0_0_6"/>
<dbReference type="PROSITE" id="PS50011">
    <property type="entry name" value="PROTEIN_KINASE_DOM"/>
    <property type="match status" value="1"/>
</dbReference>
<dbReference type="GO" id="GO:0005524">
    <property type="term" value="F:ATP binding"/>
    <property type="evidence" value="ECO:0007669"/>
    <property type="project" value="UniProtKB-UniRule"/>
</dbReference>
<dbReference type="PROSITE" id="PS00107">
    <property type="entry name" value="PROTEIN_KINASE_ATP"/>
    <property type="match status" value="1"/>
</dbReference>
<dbReference type="eggNOG" id="COG0515">
    <property type="taxonomic scope" value="Bacteria"/>
</dbReference>
<dbReference type="FunFam" id="1.10.510.10:FF:000021">
    <property type="entry name" value="Serine/threonine protein kinase"/>
    <property type="match status" value="1"/>
</dbReference>
<keyword evidence="3" id="KW-0808">Transferase</keyword>
<evidence type="ECO:0000259" key="8">
    <source>
        <dbReference type="PROSITE" id="PS50011"/>
    </source>
</evidence>
<dbReference type="PANTHER" id="PTHR43289:SF6">
    <property type="entry name" value="SERINE_THREONINE-PROTEIN KINASE NEKL-3"/>
    <property type="match status" value="1"/>
</dbReference>
<dbReference type="STRING" id="349521.HCH_01952"/>
<dbReference type="Gene3D" id="3.30.200.20">
    <property type="entry name" value="Phosphorylase Kinase, domain 1"/>
    <property type="match status" value="1"/>
</dbReference>
<dbReference type="PANTHER" id="PTHR43289">
    <property type="entry name" value="MITOGEN-ACTIVATED PROTEIN KINASE KINASE KINASE 20-RELATED"/>
    <property type="match status" value="1"/>
</dbReference>
<dbReference type="Pfam" id="PF00069">
    <property type="entry name" value="Pkinase"/>
    <property type="match status" value="1"/>
</dbReference>
<dbReference type="InterPro" id="IPR017441">
    <property type="entry name" value="Protein_kinase_ATP_BS"/>
</dbReference>
<name>Q2SKN9_HAHCH</name>
<dbReference type="CDD" id="cd14014">
    <property type="entry name" value="STKc_PknB_like"/>
    <property type="match status" value="1"/>
</dbReference>
<dbReference type="AlphaFoldDB" id="Q2SKN9"/>
<gene>
    <name evidence="9" type="ordered locus">HCH_01952</name>
</gene>
<evidence type="ECO:0000313" key="9">
    <source>
        <dbReference type="EMBL" id="ABC28785.1"/>
    </source>
</evidence>
<dbReference type="InterPro" id="IPR011009">
    <property type="entry name" value="Kinase-like_dom_sf"/>
</dbReference>
<protein>
    <recommendedName>
        <fullName evidence="1">non-specific serine/threonine protein kinase</fullName>
        <ecNumber evidence="1">2.7.11.1</ecNumber>
    </recommendedName>
</protein>
<keyword evidence="4 7" id="KW-0547">Nucleotide-binding</keyword>
<reference evidence="9 10" key="1">
    <citation type="journal article" date="2005" name="Nucleic Acids Res.">
        <title>Genomic blueprint of Hahella chejuensis, a marine microbe producing an algicidal agent.</title>
        <authorList>
            <person name="Jeong H."/>
            <person name="Yim J.H."/>
            <person name="Lee C."/>
            <person name="Choi S.-H."/>
            <person name="Park Y.K."/>
            <person name="Yoon S.H."/>
            <person name="Hur C.-G."/>
            <person name="Kang H.-Y."/>
            <person name="Kim D."/>
            <person name="Lee H.H."/>
            <person name="Park K.H."/>
            <person name="Park S.-H."/>
            <person name="Park H.-S."/>
            <person name="Lee H.K."/>
            <person name="Oh T.K."/>
            <person name="Kim J.F."/>
        </authorList>
    </citation>
    <scope>NUCLEOTIDE SEQUENCE [LARGE SCALE GENOMIC DNA]</scope>
    <source>
        <strain evidence="9 10">KCTC 2396</strain>
    </source>
</reference>
<evidence type="ECO:0000256" key="7">
    <source>
        <dbReference type="PROSITE-ProRule" id="PRU10141"/>
    </source>
</evidence>
<feature type="binding site" evidence="7">
    <location>
        <position position="345"/>
    </location>
    <ligand>
        <name>ATP</name>
        <dbReference type="ChEBI" id="CHEBI:30616"/>
    </ligand>
</feature>
<accession>Q2SKN9</accession>
<evidence type="ECO:0000256" key="6">
    <source>
        <dbReference type="ARBA" id="ARBA00022840"/>
    </source>
</evidence>
<keyword evidence="10" id="KW-1185">Reference proteome</keyword>
<evidence type="ECO:0000256" key="1">
    <source>
        <dbReference type="ARBA" id="ARBA00012513"/>
    </source>
</evidence>
<evidence type="ECO:0000256" key="2">
    <source>
        <dbReference type="ARBA" id="ARBA00022527"/>
    </source>
</evidence>
<dbReference type="EC" id="2.7.11.1" evidence="1"/>
<dbReference type="GO" id="GO:0004674">
    <property type="term" value="F:protein serine/threonine kinase activity"/>
    <property type="evidence" value="ECO:0007669"/>
    <property type="project" value="UniProtKB-KW"/>
</dbReference>
<dbReference type="InterPro" id="IPR000719">
    <property type="entry name" value="Prot_kinase_dom"/>
</dbReference>
<keyword evidence="5 9" id="KW-0418">Kinase</keyword>
<dbReference type="InterPro" id="IPR008271">
    <property type="entry name" value="Ser/Thr_kinase_AS"/>
</dbReference>
<proteinExistence type="predicted"/>